<dbReference type="Gramene" id="Psat04G0161900-T1">
    <property type="protein sequence ID" value="KAI5416655.1"/>
    <property type="gene ID" value="KIW84_041619"/>
</dbReference>
<dbReference type="EMBL" id="JAMSHJ010000004">
    <property type="protein sequence ID" value="KAI5416655.1"/>
    <property type="molecule type" value="Genomic_DNA"/>
</dbReference>
<keyword evidence="2" id="KW-1185">Reference proteome</keyword>
<dbReference type="Proteomes" id="UP001058974">
    <property type="component" value="Chromosome 4"/>
</dbReference>
<dbReference type="PANTHER" id="PTHR34590">
    <property type="entry name" value="OS03G0124300 PROTEIN-RELATED"/>
    <property type="match status" value="1"/>
</dbReference>
<dbReference type="GO" id="GO:0004714">
    <property type="term" value="F:transmembrane receptor protein tyrosine kinase activity"/>
    <property type="evidence" value="ECO:0007669"/>
    <property type="project" value="InterPro"/>
</dbReference>
<sequence>MNLSHSSALPLYETARVFTEDTTYTFYISQMGRLWIRLYFFPLPNPTYNLSSSVFSVHTDHFVLLHEFSQSNNDSLVFKEYLVNVSDHRFSLKFKPKKNSFAFINAIEIVSAPDILVWDSAIQVTPPLGKFDGLMNSALQVSYRINVGGPMITPGIQDLSSPGTPG</sequence>
<comment type="caution">
    <text evidence="1">The sequence shown here is derived from an EMBL/GenBank/DDBJ whole genome shotgun (WGS) entry which is preliminary data.</text>
</comment>
<dbReference type="Gene3D" id="2.60.120.430">
    <property type="entry name" value="Galactose-binding lectin"/>
    <property type="match status" value="1"/>
</dbReference>
<evidence type="ECO:0000313" key="2">
    <source>
        <dbReference type="Proteomes" id="UP001058974"/>
    </source>
</evidence>
<gene>
    <name evidence="1" type="ORF">KIW84_041619</name>
</gene>
<dbReference type="InterPro" id="IPR045272">
    <property type="entry name" value="ANXUR1/2-like"/>
</dbReference>
<protein>
    <recommendedName>
        <fullName evidence="3">Malectin-like domain-containing protein</fullName>
    </recommendedName>
</protein>
<evidence type="ECO:0000313" key="1">
    <source>
        <dbReference type="EMBL" id="KAI5416655.1"/>
    </source>
</evidence>
<organism evidence="1 2">
    <name type="scientific">Pisum sativum</name>
    <name type="common">Garden pea</name>
    <name type="synonym">Lathyrus oleraceus</name>
    <dbReference type="NCBI Taxonomy" id="3888"/>
    <lineage>
        <taxon>Eukaryota</taxon>
        <taxon>Viridiplantae</taxon>
        <taxon>Streptophyta</taxon>
        <taxon>Embryophyta</taxon>
        <taxon>Tracheophyta</taxon>
        <taxon>Spermatophyta</taxon>
        <taxon>Magnoliopsida</taxon>
        <taxon>eudicotyledons</taxon>
        <taxon>Gunneridae</taxon>
        <taxon>Pentapetalae</taxon>
        <taxon>rosids</taxon>
        <taxon>fabids</taxon>
        <taxon>Fabales</taxon>
        <taxon>Fabaceae</taxon>
        <taxon>Papilionoideae</taxon>
        <taxon>50 kb inversion clade</taxon>
        <taxon>NPAAA clade</taxon>
        <taxon>Hologalegina</taxon>
        <taxon>IRL clade</taxon>
        <taxon>Fabeae</taxon>
        <taxon>Lathyrus</taxon>
    </lineage>
</organism>
<proteinExistence type="predicted"/>
<name>A0A9D4XC20_PEA</name>
<accession>A0A9D4XC20</accession>
<dbReference type="PANTHER" id="PTHR34590:SF10">
    <property type="entry name" value="RECEPTOR-LIKE PROTEIN KINASE HERK 1"/>
    <property type="match status" value="1"/>
</dbReference>
<reference evidence="1 2" key="1">
    <citation type="journal article" date="2022" name="Nat. Genet.">
        <title>Improved pea reference genome and pan-genome highlight genomic features and evolutionary characteristics.</title>
        <authorList>
            <person name="Yang T."/>
            <person name="Liu R."/>
            <person name="Luo Y."/>
            <person name="Hu S."/>
            <person name="Wang D."/>
            <person name="Wang C."/>
            <person name="Pandey M.K."/>
            <person name="Ge S."/>
            <person name="Xu Q."/>
            <person name="Li N."/>
            <person name="Li G."/>
            <person name="Huang Y."/>
            <person name="Saxena R.K."/>
            <person name="Ji Y."/>
            <person name="Li M."/>
            <person name="Yan X."/>
            <person name="He Y."/>
            <person name="Liu Y."/>
            <person name="Wang X."/>
            <person name="Xiang C."/>
            <person name="Varshney R.K."/>
            <person name="Ding H."/>
            <person name="Gao S."/>
            <person name="Zong X."/>
        </authorList>
    </citation>
    <scope>NUCLEOTIDE SEQUENCE [LARGE SCALE GENOMIC DNA]</scope>
    <source>
        <strain evidence="1 2">cv. Zhongwan 6</strain>
    </source>
</reference>
<dbReference type="AlphaFoldDB" id="A0A9D4XC20"/>
<evidence type="ECO:0008006" key="3">
    <source>
        <dbReference type="Google" id="ProtNLM"/>
    </source>
</evidence>